<feature type="repeat" description="WD" evidence="1">
    <location>
        <begin position="526"/>
        <end position="565"/>
    </location>
</feature>
<organism evidence="3 4">
    <name type="scientific">Ditylenchus destructor</name>
    <dbReference type="NCBI Taxonomy" id="166010"/>
    <lineage>
        <taxon>Eukaryota</taxon>
        <taxon>Metazoa</taxon>
        <taxon>Ecdysozoa</taxon>
        <taxon>Nematoda</taxon>
        <taxon>Chromadorea</taxon>
        <taxon>Rhabditida</taxon>
        <taxon>Tylenchina</taxon>
        <taxon>Tylenchomorpha</taxon>
        <taxon>Sphaerularioidea</taxon>
        <taxon>Anguinidae</taxon>
        <taxon>Anguininae</taxon>
        <taxon>Ditylenchus</taxon>
    </lineage>
</organism>
<keyword evidence="1" id="KW-0853">WD repeat</keyword>
<protein>
    <submittedName>
        <fullName evidence="3">WD repeat-containing protein 47</fullName>
    </submittedName>
</protein>
<dbReference type="InterPro" id="IPR015943">
    <property type="entry name" value="WD40/YVTN_repeat-like_dom_sf"/>
</dbReference>
<accession>A0AAD4R5L9</accession>
<dbReference type="AlphaFoldDB" id="A0AAD4R5L9"/>
<dbReference type="PANTHER" id="PTHR19863">
    <property type="entry name" value="NEMITIN (NEURONAL ENRICHED MAP INTERACTING PROTEIN) HOMOLOG"/>
    <property type="match status" value="1"/>
</dbReference>
<dbReference type="PANTHER" id="PTHR19863:SF5">
    <property type="entry name" value="WD REPEAT-CONTAINING PROTEIN 47"/>
    <property type="match status" value="1"/>
</dbReference>
<comment type="caution">
    <text evidence="3">The sequence shown here is derived from an EMBL/GenBank/DDBJ whole genome shotgun (WGS) entry which is preliminary data.</text>
</comment>
<dbReference type="Pfam" id="PF00400">
    <property type="entry name" value="WD40"/>
    <property type="match status" value="5"/>
</dbReference>
<dbReference type="CDD" id="cd00200">
    <property type="entry name" value="WD40"/>
    <property type="match status" value="1"/>
</dbReference>
<name>A0AAD4R5L9_9BILA</name>
<feature type="repeat" description="WD" evidence="1">
    <location>
        <begin position="392"/>
        <end position="433"/>
    </location>
</feature>
<dbReference type="SUPFAM" id="SSF50978">
    <property type="entry name" value="WD40 repeat-like"/>
    <property type="match status" value="1"/>
</dbReference>
<dbReference type="PROSITE" id="PS50082">
    <property type="entry name" value="WD_REPEATS_2"/>
    <property type="match status" value="4"/>
</dbReference>
<dbReference type="Gene3D" id="2.130.10.10">
    <property type="entry name" value="YVTN repeat-like/Quinoprotein amine dehydrogenase"/>
    <property type="match status" value="2"/>
</dbReference>
<dbReference type="Proteomes" id="UP001201812">
    <property type="component" value="Unassembled WGS sequence"/>
</dbReference>
<evidence type="ECO:0000313" key="3">
    <source>
        <dbReference type="EMBL" id="KAI1711101.1"/>
    </source>
</evidence>
<evidence type="ECO:0000313" key="4">
    <source>
        <dbReference type="Proteomes" id="UP001201812"/>
    </source>
</evidence>
<sequence length="565" mass="62335">MPEESSPCTKFNTPRRTSACARSNHSDWRSKGICSFSGRCRNYRTRQCDGPSQVLPQAPTMYNNTMPNGAHNYYSSNSQDMFNSNMPMGTLPFQQPGPNMRRQNIPMHYPSVPNIPHHQMHFPAEYVPQMGVNTPRPTSMIMDPNQIQMPQQPQSRPHSFIEPSSCVSANQNTIGYQYSSQNMGQNEQPSPRPDSITGQYPDLSSSCGPQNHGLSTDATTRANAGSTASVPLHFVPVCRYEDTQAIRAVGFHPSGKFFVIGTNSKQMLICRYPNIQRLGHNLHSSPPTPDVLLSRPKQHRGSVYCCAFNPTGELLATGSNDKTIRLMSFNAEDCKIGAEMELTMHDGTVRELIFMEESGGLGPHSSILVSGGAGNCSICLTDCVTGRTFKTFAGHTAPILGLYSWAPVTTFASCSQDKTIRFWDLRASNAVNVITPNPRTSNSPVTSVCVDPSGKLLLSGHEDASIMLYDIIGGRAVQIFRPHGDEVRTVRCSNAAYYLLSGSYDKRVVITDMRGDLTAPLMYLPVAEHEDKVIQCRWHPRDFTFLSTSADRTAVLWSLPTQPPC</sequence>
<dbReference type="InterPro" id="IPR040067">
    <property type="entry name" value="WDR47"/>
</dbReference>
<feature type="repeat" description="WD" evidence="1">
    <location>
        <begin position="438"/>
        <end position="479"/>
    </location>
</feature>
<evidence type="ECO:0000256" key="1">
    <source>
        <dbReference type="PROSITE-ProRule" id="PRU00221"/>
    </source>
</evidence>
<dbReference type="PROSITE" id="PS50294">
    <property type="entry name" value="WD_REPEATS_REGION"/>
    <property type="match status" value="2"/>
</dbReference>
<feature type="region of interest" description="Disordered" evidence="2">
    <location>
        <begin position="180"/>
        <end position="219"/>
    </location>
</feature>
<keyword evidence="4" id="KW-1185">Reference proteome</keyword>
<dbReference type="InterPro" id="IPR036322">
    <property type="entry name" value="WD40_repeat_dom_sf"/>
</dbReference>
<proteinExistence type="predicted"/>
<gene>
    <name evidence="3" type="ORF">DdX_10347</name>
</gene>
<dbReference type="EMBL" id="JAKKPZ010000023">
    <property type="protein sequence ID" value="KAI1711101.1"/>
    <property type="molecule type" value="Genomic_DNA"/>
</dbReference>
<feature type="repeat" description="WD" evidence="1">
    <location>
        <begin position="296"/>
        <end position="326"/>
    </location>
</feature>
<feature type="compositionally biased region" description="Polar residues" evidence="2">
    <location>
        <begin position="180"/>
        <end position="189"/>
    </location>
</feature>
<dbReference type="SMART" id="SM00320">
    <property type="entry name" value="WD40"/>
    <property type="match status" value="7"/>
</dbReference>
<dbReference type="InterPro" id="IPR001680">
    <property type="entry name" value="WD40_rpt"/>
</dbReference>
<evidence type="ECO:0000256" key="2">
    <source>
        <dbReference type="SAM" id="MobiDB-lite"/>
    </source>
</evidence>
<feature type="compositionally biased region" description="Polar residues" evidence="2">
    <location>
        <begin position="196"/>
        <end position="219"/>
    </location>
</feature>
<reference evidence="3" key="1">
    <citation type="submission" date="2022-01" db="EMBL/GenBank/DDBJ databases">
        <title>Genome Sequence Resource for Two Populations of Ditylenchus destructor, the Migratory Endoparasitic Phytonematode.</title>
        <authorList>
            <person name="Zhang H."/>
            <person name="Lin R."/>
            <person name="Xie B."/>
        </authorList>
    </citation>
    <scope>NUCLEOTIDE SEQUENCE</scope>
    <source>
        <strain evidence="3">BazhouSP</strain>
    </source>
</reference>